<protein>
    <recommendedName>
        <fullName evidence="3">Flagellar protein FliT</fullName>
    </recommendedName>
</protein>
<accession>A0ABY8CBM1</accession>
<sequence>MNELELIKLKLLSHSKCMLNMASQSEWQTFSELDSMWTVLLKDADEKFGSQLDSIGQALIQDNLEIQKIIKLEQETISQEIHKNSKSLSSIKQYLK</sequence>
<evidence type="ECO:0000313" key="2">
    <source>
        <dbReference type="Proteomes" id="UP001222275"/>
    </source>
</evidence>
<reference evidence="1 2" key="1">
    <citation type="submission" date="2022-06" db="EMBL/GenBank/DDBJ databases">
        <title>Thiomicrohabdus sp. nov, an obligately chemolithoautotrophic, sulfur-oxidizing bacterium isolated from beach of Guanyin Mountain. Amoy.</title>
        <authorList>
            <person name="Zhu H."/>
        </authorList>
    </citation>
    <scope>NUCLEOTIDE SEQUENCE [LARGE SCALE GENOMIC DNA]</scope>
    <source>
        <strain evidence="1 2">XGS-01</strain>
    </source>
</reference>
<evidence type="ECO:0000313" key="1">
    <source>
        <dbReference type="EMBL" id="WEJ63374.1"/>
    </source>
</evidence>
<name>A0ABY8CBM1_9GAMM</name>
<keyword evidence="2" id="KW-1185">Reference proteome</keyword>
<dbReference type="EMBL" id="CP102381">
    <property type="protein sequence ID" value="WEJ63374.1"/>
    <property type="molecule type" value="Genomic_DNA"/>
</dbReference>
<dbReference type="RefSeq" id="WP_275595627.1">
    <property type="nucleotide sequence ID" value="NZ_CP102381.1"/>
</dbReference>
<organism evidence="1 2">
    <name type="scientific">Thiomicrorhabdus lithotrophica</name>
    <dbReference type="NCBI Taxonomy" id="2949997"/>
    <lineage>
        <taxon>Bacteria</taxon>
        <taxon>Pseudomonadati</taxon>
        <taxon>Pseudomonadota</taxon>
        <taxon>Gammaproteobacteria</taxon>
        <taxon>Thiotrichales</taxon>
        <taxon>Piscirickettsiaceae</taxon>
        <taxon>Thiomicrorhabdus</taxon>
    </lineage>
</organism>
<evidence type="ECO:0008006" key="3">
    <source>
        <dbReference type="Google" id="ProtNLM"/>
    </source>
</evidence>
<proteinExistence type="predicted"/>
<gene>
    <name evidence="1" type="ORF">NR989_03715</name>
</gene>
<dbReference type="Proteomes" id="UP001222275">
    <property type="component" value="Chromosome"/>
</dbReference>